<evidence type="ECO:0000313" key="3">
    <source>
        <dbReference type="Proteomes" id="UP000030487"/>
    </source>
</evidence>
<evidence type="ECO:0000256" key="1">
    <source>
        <dbReference type="SAM" id="Phobius"/>
    </source>
</evidence>
<organism evidence="2 3">
    <name type="scientific">Lysinibacillus boronitolerans JCM 21713 = 10a = NBRC 103108</name>
    <dbReference type="NCBI Taxonomy" id="1294264"/>
    <lineage>
        <taxon>Bacteria</taxon>
        <taxon>Bacillati</taxon>
        <taxon>Bacillota</taxon>
        <taxon>Bacilli</taxon>
        <taxon>Bacillales</taxon>
        <taxon>Bacillaceae</taxon>
        <taxon>Lysinibacillus</taxon>
    </lineage>
</organism>
<proteinExistence type="predicted"/>
<keyword evidence="1" id="KW-0812">Transmembrane</keyword>
<keyword evidence="3" id="KW-1185">Reference proteome</keyword>
<sequence length="60" mass="7312">MNRRKLYWVLLVPSVLIYIVTLILLPESKKNYSVFIILLFWIVYYGVIKINDLKNKRRKL</sequence>
<feature type="transmembrane region" description="Helical" evidence="1">
    <location>
        <begin position="32"/>
        <end position="50"/>
    </location>
</feature>
<reference evidence="2 3" key="1">
    <citation type="submission" date="2014-02" db="EMBL/GenBank/DDBJ databases">
        <title>Draft genome sequence of Lysinibacillus boronitolerans NBRC 103108.</title>
        <authorList>
            <person name="Zhang F."/>
            <person name="Wang G."/>
            <person name="Zhang L."/>
        </authorList>
    </citation>
    <scope>NUCLEOTIDE SEQUENCE [LARGE SCALE GENOMIC DNA]</scope>
    <source>
        <strain evidence="2 3">NBRC 103108</strain>
    </source>
</reference>
<keyword evidence="1" id="KW-1133">Transmembrane helix</keyword>
<dbReference type="EMBL" id="JPVR01000078">
    <property type="protein sequence ID" value="KGR83127.1"/>
    <property type="molecule type" value="Genomic_DNA"/>
</dbReference>
<dbReference type="Proteomes" id="UP000030487">
    <property type="component" value="Unassembled WGS sequence"/>
</dbReference>
<evidence type="ECO:0000313" key="2">
    <source>
        <dbReference type="EMBL" id="KGR83127.1"/>
    </source>
</evidence>
<accession>A0ABR4XY18</accession>
<gene>
    <name evidence="2" type="ORF">CD31_17245</name>
</gene>
<keyword evidence="1" id="KW-0472">Membrane</keyword>
<feature type="transmembrane region" description="Helical" evidence="1">
    <location>
        <begin position="7"/>
        <end position="26"/>
    </location>
</feature>
<comment type="caution">
    <text evidence="2">The sequence shown here is derived from an EMBL/GenBank/DDBJ whole genome shotgun (WGS) entry which is preliminary data.</text>
</comment>
<protein>
    <submittedName>
        <fullName evidence="2">Uncharacterized protein</fullName>
    </submittedName>
</protein>
<name>A0ABR4XY18_9BACI</name>